<name>A0A417XY27_9ACTN</name>
<sequence length="917" mass="101377">MRPAGAPGARVTTIYEKFAATFAFDLDDFQVRACQALEEGHGVLVAAPTGAGKTVVGEFAVELAVETGRKCFYTTPIKALSNQKYHDLVARYGPEQVGLLTGDTSVNGEAPVVVMTTEVLRNMLYAGSRTLIGLGFVVMDEVHYLADRSRGAAWEEVIIHLPESVTVASLSATVSNAEEFGEWLETVRGETRTIVAERRPVPLYQHVMVGRRLLDLFASSDVDASAGFVREGAPVNDELMRIARDDWASTRLMRDRRSPRKGKPGSSKNPRSVGNGRRVWIPGRVDVIERLERERMLPAIVFIFSRAGCDAAVQQCLDANLRLNTPEERDQAISFVEQTVGMLPGADLDVLGYHEFLDAVSRGVAAHHAGMLPAFKECVEALYLQGLVKVVFATETLALGINMPARTVVLEKLTKWNGETHADITPGEYTQLTGRAGRRGLDIEGNAVVLWQPGMNPRELAGLASTRTYPLRSSFRPSYNMAVNLVHQYGRHRSRELLEQSFAQFQADRAVVGLARQLRKAEDALAGYAEAAKCHLGDFLEYADLRRQVNELEKDASRSRRAEKREDAATSLERLKPGDVIVVPAGKFAGPAVIVDPGLSEHGHRPFVVTASRQAKRLAIMDFPVPVEAVGRVRLPKKFDARNPHTRKQVAESVRQAVGDLPLSVTRPRLEKTVPDPAAAAEISTLRDRMKAHPCHSCPEREDHARWTERYFKLQRDTETLARRVERRTNTVAREFDRVCEVLDALGYLDGDRVTDRGRGLMRIYSDLDLVAAEALREGMWDDLSPAHLASVLSVLVYEARRPDESAPRLPGGPVTATIEGMQRLWGELERLEKDHKLAFLRAPDPGFAWTAYRWAEGDALDEVLTRADLTAGDFVRQMKQLVDFAGQVADAAGDSPVRKTARAAIGLLRRGIVSTD</sequence>
<dbReference type="SUPFAM" id="SSF52540">
    <property type="entry name" value="P-loop containing nucleoside triphosphate hydrolases"/>
    <property type="match status" value="1"/>
</dbReference>
<evidence type="ECO:0000256" key="4">
    <source>
        <dbReference type="ARBA" id="ARBA00022840"/>
    </source>
</evidence>
<dbReference type="FunFam" id="3.40.50.300:FF:000190">
    <property type="entry name" value="ATP-dependent RNA helicase"/>
    <property type="match status" value="1"/>
</dbReference>
<dbReference type="InterPro" id="IPR050699">
    <property type="entry name" value="RNA-DNA_Helicase"/>
</dbReference>
<feature type="domain" description="Helicase ATP-binding" evidence="6">
    <location>
        <begin position="34"/>
        <end position="192"/>
    </location>
</feature>
<dbReference type="Gene3D" id="1.10.3380.30">
    <property type="match status" value="1"/>
</dbReference>
<evidence type="ECO:0000256" key="2">
    <source>
        <dbReference type="ARBA" id="ARBA00022801"/>
    </source>
</evidence>
<evidence type="ECO:0000259" key="6">
    <source>
        <dbReference type="PROSITE" id="PS51192"/>
    </source>
</evidence>
<dbReference type="GO" id="GO:0004386">
    <property type="term" value="F:helicase activity"/>
    <property type="evidence" value="ECO:0007669"/>
    <property type="project" value="UniProtKB-KW"/>
</dbReference>
<dbReference type="InterPro" id="IPR012961">
    <property type="entry name" value="Ski2/MTR4_C"/>
</dbReference>
<dbReference type="Proteomes" id="UP000283644">
    <property type="component" value="Unassembled WGS sequence"/>
</dbReference>
<dbReference type="InterPro" id="IPR027417">
    <property type="entry name" value="P-loop_NTPase"/>
</dbReference>
<dbReference type="AlphaFoldDB" id="A0A417XY27"/>
<accession>A0A417XY27</accession>
<keyword evidence="2" id="KW-0378">Hydrolase</keyword>
<protein>
    <submittedName>
        <fullName evidence="8">RNA helicase</fullName>
    </submittedName>
</protein>
<dbReference type="GO" id="GO:0005524">
    <property type="term" value="F:ATP binding"/>
    <property type="evidence" value="ECO:0007669"/>
    <property type="project" value="UniProtKB-KW"/>
</dbReference>
<keyword evidence="9" id="KW-1185">Reference proteome</keyword>
<evidence type="ECO:0000313" key="8">
    <source>
        <dbReference type="EMBL" id="RHW25306.1"/>
    </source>
</evidence>
<dbReference type="CDD" id="cd18795">
    <property type="entry name" value="SF2_C_Ski2"/>
    <property type="match status" value="1"/>
</dbReference>
<feature type="region of interest" description="Disordered" evidence="5">
    <location>
        <begin position="253"/>
        <end position="275"/>
    </location>
</feature>
<dbReference type="OrthoDB" id="3229913at2"/>
<dbReference type="SMART" id="SM01142">
    <property type="entry name" value="DSHCT"/>
    <property type="match status" value="1"/>
</dbReference>
<keyword evidence="1" id="KW-0547">Nucleotide-binding</keyword>
<evidence type="ECO:0000256" key="3">
    <source>
        <dbReference type="ARBA" id="ARBA00022806"/>
    </source>
</evidence>
<comment type="caution">
    <text evidence="8">The sequence shown here is derived from an EMBL/GenBank/DDBJ whole genome shotgun (WGS) entry which is preliminary data.</text>
</comment>
<dbReference type="GO" id="GO:0003676">
    <property type="term" value="F:nucleic acid binding"/>
    <property type="evidence" value="ECO:0007669"/>
    <property type="project" value="InterPro"/>
</dbReference>
<dbReference type="Pfam" id="PF21408">
    <property type="entry name" value="MTR4-like_stalk"/>
    <property type="match status" value="1"/>
</dbReference>
<evidence type="ECO:0000256" key="5">
    <source>
        <dbReference type="SAM" id="MobiDB-lite"/>
    </source>
</evidence>
<dbReference type="RefSeq" id="WP_118927089.1">
    <property type="nucleotide sequence ID" value="NZ_QXGH01000025.1"/>
</dbReference>
<dbReference type="Pfam" id="PF26090">
    <property type="entry name" value="SH3_HelY"/>
    <property type="match status" value="1"/>
</dbReference>
<dbReference type="Pfam" id="PF08148">
    <property type="entry name" value="DSHCT"/>
    <property type="match status" value="1"/>
</dbReference>
<dbReference type="GO" id="GO:0016787">
    <property type="term" value="F:hydrolase activity"/>
    <property type="evidence" value="ECO:0007669"/>
    <property type="project" value="UniProtKB-KW"/>
</dbReference>
<dbReference type="SMART" id="SM00490">
    <property type="entry name" value="HELICc"/>
    <property type="match status" value="1"/>
</dbReference>
<keyword evidence="3 8" id="KW-0347">Helicase</keyword>
<dbReference type="InterPro" id="IPR058621">
    <property type="entry name" value="SH3_HelY"/>
</dbReference>
<feature type="domain" description="Helicase C-terminal" evidence="7">
    <location>
        <begin position="283"/>
        <end position="487"/>
    </location>
</feature>
<keyword evidence="4" id="KW-0067">ATP-binding</keyword>
<evidence type="ECO:0000313" key="9">
    <source>
        <dbReference type="Proteomes" id="UP000283644"/>
    </source>
</evidence>
<dbReference type="GO" id="GO:0070478">
    <property type="term" value="P:nuclear-transcribed mRNA catabolic process, 3'-5' exonucleolytic nonsense-mediated decay"/>
    <property type="evidence" value="ECO:0007669"/>
    <property type="project" value="TreeGrafter"/>
</dbReference>
<dbReference type="GO" id="GO:0055087">
    <property type="term" value="C:Ski complex"/>
    <property type="evidence" value="ECO:0007669"/>
    <property type="project" value="TreeGrafter"/>
</dbReference>
<proteinExistence type="predicted"/>
<organism evidence="8 9">
    <name type="scientific">Nocardioides immobilis</name>
    <dbReference type="NCBI Taxonomy" id="2049295"/>
    <lineage>
        <taxon>Bacteria</taxon>
        <taxon>Bacillati</taxon>
        <taxon>Actinomycetota</taxon>
        <taxon>Actinomycetes</taxon>
        <taxon>Propionibacteriales</taxon>
        <taxon>Nocardioidaceae</taxon>
        <taxon>Nocardioides</taxon>
    </lineage>
</organism>
<dbReference type="EMBL" id="QXGH01000025">
    <property type="protein sequence ID" value="RHW25306.1"/>
    <property type="molecule type" value="Genomic_DNA"/>
</dbReference>
<dbReference type="PANTHER" id="PTHR12131:SF1">
    <property type="entry name" value="ATP-DEPENDENT RNA HELICASE SUPV3L1, MITOCHONDRIAL-RELATED"/>
    <property type="match status" value="1"/>
</dbReference>
<dbReference type="PANTHER" id="PTHR12131">
    <property type="entry name" value="ATP-DEPENDENT RNA AND DNA HELICASE"/>
    <property type="match status" value="1"/>
</dbReference>
<reference evidence="8 9" key="1">
    <citation type="submission" date="2018-09" db="EMBL/GenBank/DDBJ databases">
        <title>Genome sequencing of Nocardioides immobilis CCTCC AB 2017083 for comparison to Nocardioides silvaticus.</title>
        <authorList>
            <person name="Li C."/>
            <person name="Wang G."/>
        </authorList>
    </citation>
    <scope>NUCLEOTIDE SEQUENCE [LARGE SCALE GENOMIC DNA]</scope>
    <source>
        <strain evidence="8 9">CCTCC AB 2017083</strain>
    </source>
</reference>
<dbReference type="SMART" id="SM00487">
    <property type="entry name" value="DEXDc"/>
    <property type="match status" value="1"/>
</dbReference>
<dbReference type="InterPro" id="IPR011545">
    <property type="entry name" value="DEAD/DEAH_box_helicase_dom"/>
</dbReference>
<dbReference type="Pfam" id="PF00270">
    <property type="entry name" value="DEAD"/>
    <property type="match status" value="1"/>
</dbReference>
<dbReference type="Pfam" id="PF00271">
    <property type="entry name" value="Helicase_C"/>
    <property type="match status" value="1"/>
</dbReference>
<dbReference type="Gene3D" id="3.40.50.300">
    <property type="entry name" value="P-loop containing nucleotide triphosphate hydrolases"/>
    <property type="match status" value="2"/>
</dbReference>
<evidence type="ECO:0000259" key="7">
    <source>
        <dbReference type="PROSITE" id="PS51194"/>
    </source>
</evidence>
<dbReference type="InterPro" id="IPR048392">
    <property type="entry name" value="MTR4-like_stalk"/>
</dbReference>
<gene>
    <name evidence="8" type="ORF">D0Z08_20330</name>
</gene>
<evidence type="ECO:0000256" key="1">
    <source>
        <dbReference type="ARBA" id="ARBA00022741"/>
    </source>
</evidence>
<dbReference type="InterPro" id="IPR001650">
    <property type="entry name" value="Helicase_C-like"/>
</dbReference>
<dbReference type="PROSITE" id="PS51192">
    <property type="entry name" value="HELICASE_ATP_BIND_1"/>
    <property type="match status" value="1"/>
</dbReference>
<dbReference type="InterPro" id="IPR014001">
    <property type="entry name" value="Helicase_ATP-bd"/>
</dbReference>
<dbReference type="PROSITE" id="PS51194">
    <property type="entry name" value="HELICASE_CTER"/>
    <property type="match status" value="1"/>
</dbReference>